<dbReference type="Proteomes" id="UP000288943">
    <property type="component" value="Chromosome"/>
</dbReference>
<gene>
    <name evidence="1" type="ORF">PC41400_13625</name>
</gene>
<protein>
    <submittedName>
        <fullName evidence="1">Uncharacterized protein</fullName>
    </submittedName>
</protein>
<name>A0A410WWJ6_9BACL</name>
<dbReference type="KEGG" id="pchi:PC41400_13625"/>
<organism evidence="1 2">
    <name type="scientific">Paenibacillus chitinolyticus</name>
    <dbReference type="NCBI Taxonomy" id="79263"/>
    <lineage>
        <taxon>Bacteria</taxon>
        <taxon>Bacillati</taxon>
        <taxon>Bacillota</taxon>
        <taxon>Bacilli</taxon>
        <taxon>Bacillales</taxon>
        <taxon>Paenibacillaceae</taxon>
        <taxon>Paenibacillus</taxon>
    </lineage>
</organism>
<reference evidence="1 2" key="1">
    <citation type="submission" date="2018-01" db="EMBL/GenBank/DDBJ databases">
        <title>The whole genome sequencing and assembly of Paenibacillus chitinolyticus KCCM 41400 strain.</title>
        <authorList>
            <person name="Kim J.-Y."/>
            <person name="Park M.-K."/>
            <person name="Lee Y.-J."/>
            <person name="Yi H."/>
            <person name="Bahn Y.-S."/>
            <person name="Kim J.F."/>
            <person name="Lee D.-W."/>
        </authorList>
    </citation>
    <scope>NUCLEOTIDE SEQUENCE [LARGE SCALE GENOMIC DNA]</scope>
    <source>
        <strain evidence="1 2">KCCM 41400</strain>
    </source>
</reference>
<evidence type="ECO:0000313" key="1">
    <source>
        <dbReference type="EMBL" id="QAV18662.1"/>
    </source>
</evidence>
<proteinExistence type="predicted"/>
<accession>A0A410WWJ6</accession>
<dbReference type="EMBL" id="CP026520">
    <property type="protein sequence ID" value="QAV18662.1"/>
    <property type="molecule type" value="Genomic_DNA"/>
</dbReference>
<evidence type="ECO:0000313" key="2">
    <source>
        <dbReference type="Proteomes" id="UP000288943"/>
    </source>
</evidence>
<dbReference type="AlphaFoldDB" id="A0A410WWJ6"/>
<sequence>MASSSFFVQSGEWTGSGHLVYAVKRTLLPVICFAGLNRVQGRPPAERFFRVLEKTIRRKLASRVVNRIGRNSAANDCDPADKKILPAGKTTRPFVAAAMNTYPGRDELLKFGGL</sequence>